<proteinExistence type="predicted"/>
<dbReference type="InterPro" id="IPR003646">
    <property type="entry name" value="SH3-like_bac-type"/>
</dbReference>
<dbReference type="Pfam" id="PF08239">
    <property type="entry name" value="SH3_3"/>
    <property type="match status" value="1"/>
</dbReference>
<evidence type="ECO:0000256" key="1">
    <source>
        <dbReference type="ARBA" id="ARBA00022443"/>
    </source>
</evidence>
<dbReference type="InterPro" id="IPR001452">
    <property type="entry name" value="SH3_domain"/>
</dbReference>
<dbReference type="EMBL" id="QSVA01000001">
    <property type="protein sequence ID" value="RGN97405.1"/>
    <property type="molecule type" value="Genomic_DNA"/>
</dbReference>
<feature type="domain" description="SH3" evidence="4">
    <location>
        <begin position="51"/>
        <end position="116"/>
    </location>
</feature>
<name>A0A3E5F5R2_BACUN</name>
<dbReference type="PROSITE" id="PS50002">
    <property type="entry name" value="SH3"/>
    <property type="match status" value="1"/>
</dbReference>
<evidence type="ECO:0000256" key="3">
    <source>
        <dbReference type="SAM" id="Phobius"/>
    </source>
</evidence>
<dbReference type="Proteomes" id="UP000260759">
    <property type="component" value="Unassembled WGS sequence"/>
</dbReference>
<protein>
    <submittedName>
        <fullName evidence="5">SH3 domain-containing protein</fullName>
    </submittedName>
</protein>
<feature type="transmembrane region" description="Helical" evidence="3">
    <location>
        <begin position="12"/>
        <end position="35"/>
    </location>
</feature>
<evidence type="ECO:0000313" key="6">
    <source>
        <dbReference type="Proteomes" id="UP000260759"/>
    </source>
</evidence>
<evidence type="ECO:0000313" key="5">
    <source>
        <dbReference type="EMBL" id="RGN97405.1"/>
    </source>
</evidence>
<comment type="caution">
    <text evidence="5">The sequence shown here is derived from an EMBL/GenBank/DDBJ whole genome shotgun (WGS) entry which is preliminary data.</text>
</comment>
<organism evidence="5 6">
    <name type="scientific">Bacteroides uniformis</name>
    <dbReference type="NCBI Taxonomy" id="820"/>
    <lineage>
        <taxon>Bacteria</taxon>
        <taxon>Pseudomonadati</taxon>
        <taxon>Bacteroidota</taxon>
        <taxon>Bacteroidia</taxon>
        <taxon>Bacteroidales</taxon>
        <taxon>Bacteroidaceae</taxon>
        <taxon>Bacteroides</taxon>
    </lineage>
</organism>
<reference evidence="5 6" key="1">
    <citation type="submission" date="2018-08" db="EMBL/GenBank/DDBJ databases">
        <title>A genome reference for cultivated species of the human gut microbiota.</title>
        <authorList>
            <person name="Zou Y."/>
            <person name="Xue W."/>
            <person name="Luo G."/>
        </authorList>
    </citation>
    <scope>NUCLEOTIDE SEQUENCE [LARGE SCALE GENOMIC DNA]</scope>
    <source>
        <strain evidence="5 6">OM03-4</strain>
    </source>
</reference>
<keyword evidence="3" id="KW-0812">Transmembrane</keyword>
<dbReference type="Gene3D" id="2.30.30.40">
    <property type="entry name" value="SH3 Domains"/>
    <property type="match status" value="1"/>
</dbReference>
<feature type="region of interest" description="Disordered" evidence="2">
    <location>
        <begin position="420"/>
        <end position="443"/>
    </location>
</feature>
<keyword evidence="3" id="KW-1133">Transmembrane helix</keyword>
<keyword evidence="1" id="KW-0728">SH3 domain</keyword>
<evidence type="ECO:0000259" key="4">
    <source>
        <dbReference type="PROSITE" id="PS50002"/>
    </source>
</evidence>
<sequence>MLNGSRERLREINYLNIMNARHLFILYGTFLLFMACKDSPKQKSLSASKNPNHTYVIAIKSDISVKKESVEGKQVGVVERGEMCELVDSVNGWYKVRLRTGEEGYVNSEFSKVLSHDSIPKKAFEAYCPLAEQRVQYGALSFRLDGNNVFMARGYNSVPEDGNLWNSVYQGATVYYGKIEGNRLVFTRHLESFRGLLEDVTPEEMEEVKPYTAYYSPVEGGFIFEGALFKTSDVDGILNAAPVNKETETPHPLSARKGLGLYGSVESLTNSEGETTRFDKVGNILEISKGEEYSLIYKYNDNRTEYSRSDWGSYTITYSDHKRSDMSKNESDMEGSVEYLFDEQDRIIERKSQVRMIYLTETFTYTGVNLLPDSKSVHDYDETGDYLTTDRYEYLEVDEHGNWLKRKVTRTNQVKEYKENGESFSTKTEPERIETQSLEYFNN</sequence>
<gene>
    <name evidence="5" type="ORF">DXB37_00615</name>
</gene>
<evidence type="ECO:0000256" key="2">
    <source>
        <dbReference type="SAM" id="MobiDB-lite"/>
    </source>
</evidence>
<accession>A0A3E5F5R2</accession>
<keyword evidence="3" id="KW-0472">Membrane</keyword>
<dbReference type="AlphaFoldDB" id="A0A3E5F5R2"/>